<dbReference type="Gene3D" id="3.40.50.300">
    <property type="entry name" value="P-loop containing nucleotide triphosphate hydrolases"/>
    <property type="match status" value="1"/>
</dbReference>
<comment type="subcellular location">
    <subcellularLocation>
        <location evidence="1">Cell membrane</location>
        <topology evidence="1">Peripheral membrane protein</topology>
    </subcellularLocation>
</comment>
<keyword evidence="4" id="KW-1003">Cell membrane</keyword>
<evidence type="ECO:0000313" key="9">
    <source>
        <dbReference type="EMBL" id="PCS06996.1"/>
    </source>
</evidence>
<evidence type="ECO:0000256" key="3">
    <source>
        <dbReference type="ARBA" id="ARBA00022448"/>
    </source>
</evidence>
<evidence type="ECO:0000256" key="6">
    <source>
        <dbReference type="ARBA" id="ARBA00022840"/>
    </source>
</evidence>
<accession>A0A2A5S0H1</accession>
<keyword evidence="5" id="KW-0547">Nucleotide-binding</keyword>
<feature type="domain" description="ABC transporter" evidence="8">
    <location>
        <begin position="4"/>
        <end position="243"/>
    </location>
</feature>
<dbReference type="STRING" id="1348632.GCA_001591745_00838"/>
<keyword evidence="6 9" id="KW-0067">ATP-binding</keyword>
<evidence type="ECO:0000256" key="5">
    <source>
        <dbReference type="ARBA" id="ARBA00022741"/>
    </source>
</evidence>
<evidence type="ECO:0000256" key="7">
    <source>
        <dbReference type="ARBA" id="ARBA00023136"/>
    </source>
</evidence>
<keyword evidence="3" id="KW-0813">Transport</keyword>
<comment type="similarity">
    <text evidence="2">Belongs to the ABC transporter superfamily.</text>
</comment>
<dbReference type="EMBL" id="JXJX01000006">
    <property type="protein sequence ID" value="PCS06996.1"/>
    <property type="molecule type" value="Genomic_DNA"/>
</dbReference>
<dbReference type="GO" id="GO:0022857">
    <property type="term" value="F:transmembrane transporter activity"/>
    <property type="evidence" value="ECO:0007669"/>
    <property type="project" value="UniProtKB-ARBA"/>
</dbReference>
<keyword evidence="10" id="KW-1185">Reference proteome</keyword>
<sequence>MAIITLKNVTFIRNQKKILENINWTVQKNEHWVIMGRNGSGKSNLIKLIMAENWKTSGEITVLGTRFGQDRIPELRAKIGIVGSFIAERFRPDIVSENLVLTGKYNSSMLYKAFSEDDLAVARELMKQIGAGELIGRIYGTLSQGEKQLLLIARSLMIKPEILILDEATNGLDLFAKSRLLTQLHQITQLADAPTLIYITHHPDEITDDFQKLLFLRDGKVVNSGTPAQLLTADSLTDFYQEPVQIEVVDGHHFVLPQKSNLI</sequence>
<comment type="caution">
    <text evidence="9">The sequence shown here is derived from an EMBL/GenBank/DDBJ whole genome shotgun (WGS) entry which is preliminary data.</text>
</comment>
<dbReference type="InterPro" id="IPR003439">
    <property type="entry name" value="ABC_transporter-like_ATP-bd"/>
</dbReference>
<evidence type="ECO:0000256" key="2">
    <source>
        <dbReference type="ARBA" id="ARBA00005417"/>
    </source>
</evidence>
<dbReference type="InterPro" id="IPR050086">
    <property type="entry name" value="MetN_ABC_transporter-like"/>
</dbReference>
<dbReference type="GO" id="GO:0005524">
    <property type="term" value="F:ATP binding"/>
    <property type="evidence" value="ECO:0007669"/>
    <property type="project" value="UniProtKB-KW"/>
</dbReference>
<dbReference type="AlphaFoldDB" id="A0A2A5S0H1"/>
<dbReference type="OrthoDB" id="9789994at2"/>
<dbReference type="PROSITE" id="PS50893">
    <property type="entry name" value="ABC_TRANSPORTER_2"/>
    <property type="match status" value="1"/>
</dbReference>
<dbReference type="GO" id="GO:0005886">
    <property type="term" value="C:plasma membrane"/>
    <property type="evidence" value="ECO:0007669"/>
    <property type="project" value="UniProtKB-SubCell"/>
</dbReference>
<dbReference type="Pfam" id="PF00005">
    <property type="entry name" value="ABC_tran"/>
    <property type="match status" value="1"/>
</dbReference>
<dbReference type="CDD" id="cd03225">
    <property type="entry name" value="ABC_cobalt_CbiO_domain1"/>
    <property type="match status" value="1"/>
</dbReference>
<dbReference type="SMART" id="SM00382">
    <property type="entry name" value="AAA"/>
    <property type="match status" value="1"/>
</dbReference>
<dbReference type="Proteomes" id="UP000242246">
    <property type="component" value="Unassembled WGS sequence"/>
</dbReference>
<evidence type="ECO:0000256" key="4">
    <source>
        <dbReference type="ARBA" id="ARBA00022475"/>
    </source>
</evidence>
<dbReference type="PANTHER" id="PTHR43166">
    <property type="entry name" value="AMINO ACID IMPORT ATP-BINDING PROTEIN"/>
    <property type="match status" value="1"/>
</dbReference>
<evidence type="ECO:0000256" key="1">
    <source>
        <dbReference type="ARBA" id="ARBA00004202"/>
    </source>
</evidence>
<dbReference type="InterPro" id="IPR017871">
    <property type="entry name" value="ABC_transporter-like_CS"/>
</dbReference>
<keyword evidence="7" id="KW-0472">Membrane</keyword>
<dbReference type="RefSeq" id="WP_068161983.1">
    <property type="nucleotide sequence ID" value="NZ_JXJX01000006.1"/>
</dbReference>
<dbReference type="GO" id="GO:0016887">
    <property type="term" value="F:ATP hydrolysis activity"/>
    <property type="evidence" value="ECO:0007669"/>
    <property type="project" value="InterPro"/>
</dbReference>
<evidence type="ECO:0000313" key="10">
    <source>
        <dbReference type="Proteomes" id="UP000242246"/>
    </source>
</evidence>
<organism evidence="9 10">
    <name type="scientific">Pseudolactococcus plantarum</name>
    <dbReference type="NCBI Taxonomy" id="1365"/>
    <lineage>
        <taxon>Bacteria</taxon>
        <taxon>Bacillati</taxon>
        <taxon>Bacillota</taxon>
        <taxon>Bacilli</taxon>
        <taxon>Lactobacillales</taxon>
        <taxon>Streptococcaceae</taxon>
        <taxon>Pseudolactococcus</taxon>
    </lineage>
</organism>
<dbReference type="InterPro" id="IPR027417">
    <property type="entry name" value="P-loop_NTPase"/>
</dbReference>
<dbReference type="InterPro" id="IPR015856">
    <property type="entry name" value="ABC_transpr_CbiO/EcfA_su"/>
</dbReference>
<gene>
    <name evidence="9" type="ORF">RU87_GL001456</name>
</gene>
<evidence type="ECO:0000259" key="8">
    <source>
        <dbReference type="PROSITE" id="PS50893"/>
    </source>
</evidence>
<protein>
    <submittedName>
        <fullName evidence="9">Molybdenum ABC transporter ATP-binding protein</fullName>
    </submittedName>
</protein>
<proteinExistence type="inferred from homology"/>
<dbReference type="PROSITE" id="PS00211">
    <property type="entry name" value="ABC_TRANSPORTER_1"/>
    <property type="match status" value="1"/>
</dbReference>
<dbReference type="PANTHER" id="PTHR43166:SF9">
    <property type="entry name" value="GLUTAMATE_ASPARTATE IMPORT ATP-BINDING PROTEIN GLTL"/>
    <property type="match status" value="1"/>
</dbReference>
<dbReference type="SUPFAM" id="SSF52540">
    <property type="entry name" value="P-loop containing nucleoside triphosphate hydrolases"/>
    <property type="match status" value="1"/>
</dbReference>
<reference evidence="9 10" key="1">
    <citation type="submission" date="2014-12" db="EMBL/GenBank/DDBJ databases">
        <title>Draft genome sequences of 10 type strains of Lactococcus.</title>
        <authorList>
            <person name="Sun Z."/>
            <person name="Zhong Z."/>
            <person name="Liu W."/>
            <person name="Zhang W."/>
            <person name="Zhang H."/>
        </authorList>
    </citation>
    <scope>NUCLEOTIDE SEQUENCE [LARGE SCALE GENOMIC DNA]</scope>
    <source>
        <strain evidence="9 10">DSM 20686</strain>
    </source>
</reference>
<dbReference type="InterPro" id="IPR003593">
    <property type="entry name" value="AAA+_ATPase"/>
</dbReference>
<name>A0A2A5S0H1_9LACT</name>